<comment type="caution">
    <text evidence="1">The sequence shown here is derived from an EMBL/GenBank/DDBJ whole genome shotgun (WGS) entry which is preliminary data.</text>
</comment>
<organism evidence="1 2">
    <name type="scientific">Aneurinibacillus aneurinilyticus ATCC 12856</name>
    <dbReference type="NCBI Taxonomy" id="649747"/>
    <lineage>
        <taxon>Bacteria</taxon>
        <taxon>Bacillati</taxon>
        <taxon>Bacillota</taxon>
        <taxon>Bacilli</taxon>
        <taxon>Bacillales</taxon>
        <taxon>Paenibacillaceae</taxon>
        <taxon>Aneurinibacillus group</taxon>
        <taxon>Aneurinibacillus</taxon>
    </lineage>
</organism>
<accession>U1W7H1</accession>
<evidence type="ECO:0000313" key="2">
    <source>
        <dbReference type="Proteomes" id="UP000016511"/>
    </source>
</evidence>
<dbReference type="AlphaFoldDB" id="U1W7H1"/>
<dbReference type="Proteomes" id="UP000016511">
    <property type="component" value="Unassembled WGS sequence"/>
</dbReference>
<sequence length="52" mass="6092">MDPHLKIKKNYIVLLKNEKNASDVNLEFKATLLAFLLYKSRLRIQQMNVCNA</sequence>
<keyword evidence="2" id="KW-1185">Reference proteome</keyword>
<proteinExistence type="predicted"/>
<dbReference type="HOGENOM" id="CLU_3076204_0_0_9"/>
<protein>
    <submittedName>
        <fullName evidence="1">Uncharacterized protein</fullName>
    </submittedName>
</protein>
<gene>
    <name evidence="1" type="ORF">HMPREF0083_06074</name>
</gene>
<dbReference type="EMBL" id="AWSJ01000386">
    <property type="protein sequence ID" value="ERI04434.1"/>
    <property type="molecule type" value="Genomic_DNA"/>
</dbReference>
<reference evidence="1 2" key="1">
    <citation type="submission" date="2013-08" db="EMBL/GenBank/DDBJ databases">
        <authorList>
            <person name="Weinstock G."/>
            <person name="Sodergren E."/>
            <person name="Wylie T."/>
            <person name="Fulton L."/>
            <person name="Fulton R."/>
            <person name="Fronick C."/>
            <person name="O'Laughlin M."/>
            <person name="Godfrey J."/>
            <person name="Miner T."/>
            <person name="Herter B."/>
            <person name="Appelbaum E."/>
            <person name="Cordes M."/>
            <person name="Lek S."/>
            <person name="Wollam A."/>
            <person name="Pepin K.H."/>
            <person name="Palsikar V.B."/>
            <person name="Mitreva M."/>
            <person name="Wilson R.K."/>
        </authorList>
    </citation>
    <scope>NUCLEOTIDE SEQUENCE [LARGE SCALE GENOMIC DNA]</scope>
    <source>
        <strain evidence="1 2">ATCC 12856</strain>
    </source>
</reference>
<evidence type="ECO:0000313" key="1">
    <source>
        <dbReference type="EMBL" id="ERI04434.1"/>
    </source>
</evidence>
<name>U1W7H1_ANEAE</name>